<gene>
    <name evidence="10" type="ORF">C6V83_14270</name>
</gene>
<dbReference type="InterPro" id="IPR032466">
    <property type="entry name" value="Metal_Hydrolase"/>
</dbReference>
<dbReference type="Proteomes" id="UP000239814">
    <property type="component" value="Chromosome"/>
</dbReference>
<evidence type="ECO:0000256" key="1">
    <source>
        <dbReference type="ARBA" id="ARBA00010716"/>
    </source>
</evidence>
<feature type="binding site" evidence="8">
    <location>
        <position position="187"/>
    </location>
    <ligand>
        <name>Zn(2+)</name>
        <dbReference type="ChEBI" id="CHEBI:29105"/>
    </ligand>
</feature>
<comment type="similarity">
    <text evidence="1 5">Belongs to the metallo-dependent hydrolases superfamily. NagA family.</text>
</comment>
<dbReference type="InterPro" id="IPR003764">
    <property type="entry name" value="GlcNAc_6-P_deAcase"/>
</dbReference>
<reference evidence="10 11" key="1">
    <citation type="submission" date="2018-03" db="EMBL/GenBank/DDBJ databases">
        <title>Characteristics and genome of n-alkane degrading marine bacteria Gordonia iterans isolated from crude oil contaminated in Tae-an, South Korea.</title>
        <authorList>
            <person name="Lee S.-S."/>
            <person name="Kim H."/>
        </authorList>
    </citation>
    <scope>NUCLEOTIDE SEQUENCE [LARGE SCALE GENOMIC DNA]</scope>
    <source>
        <strain evidence="10 11">Co17</strain>
    </source>
</reference>
<keyword evidence="2 8" id="KW-0479">Metal-binding</keyword>
<keyword evidence="4 5" id="KW-0119">Carbohydrate metabolism</keyword>
<sequence>MIGAAALVSGGRVLRPGWLRARGGRVGEAAEGPPPRTPDLDFGDAAVVPGFVDMHVHGGGGGTYTTGETDEILRAVAFHRRHGTTTTVASLVSAGPDALLRQVRALREPVAEGLLAGIHLEGPWISHGRCGAHDPSVLRDPDQAEIARLLEAGEGSIIMVTVAPELYGALEAITALTVAGVVVAVGHTDATYEQARAAIAAGARVGTHLFNAMRPLHHREPGPVLALLEDERVTVELVGDGVHVHDGLVAHVAADIGPRRIALVTDAMVAAGMADGAYRLGSLDVQVTDGIARVGATGAIAGSTATMASLFERAVRRLPGPVDEVLVAVTDMTSSTPARTLGLDDVGDLVPGRQADWVVVRDGRVREVYRRAQPVGTD</sequence>
<feature type="binding site" evidence="8">
    <location>
        <position position="208"/>
    </location>
    <ligand>
        <name>Zn(2+)</name>
        <dbReference type="ChEBI" id="CHEBI:29105"/>
    </ligand>
</feature>
<dbReference type="PIRSF" id="PIRSF038994">
    <property type="entry name" value="NagA"/>
    <property type="match status" value="1"/>
</dbReference>
<feature type="binding site" evidence="7">
    <location>
        <position position="219"/>
    </location>
    <ligand>
        <name>substrate</name>
    </ligand>
</feature>
<dbReference type="Gene3D" id="3.20.20.140">
    <property type="entry name" value="Metal-dependent hydrolases"/>
    <property type="match status" value="1"/>
</dbReference>
<dbReference type="Pfam" id="PF01979">
    <property type="entry name" value="Amidohydro_1"/>
    <property type="match status" value="1"/>
</dbReference>
<evidence type="ECO:0000256" key="8">
    <source>
        <dbReference type="PIRSR" id="PIRSR038994-3"/>
    </source>
</evidence>
<feature type="active site" description="Proton donor/acceptor" evidence="6">
    <location>
        <position position="266"/>
    </location>
</feature>
<evidence type="ECO:0000259" key="9">
    <source>
        <dbReference type="Pfam" id="PF01979"/>
    </source>
</evidence>
<evidence type="ECO:0000256" key="3">
    <source>
        <dbReference type="ARBA" id="ARBA00022801"/>
    </source>
</evidence>
<dbReference type="SUPFAM" id="SSF51556">
    <property type="entry name" value="Metallo-dependent hydrolases"/>
    <property type="match status" value="1"/>
</dbReference>
<dbReference type="PANTHER" id="PTHR11113">
    <property type="entry name" value="N-ACETYLGLUCOSAMINE-6-PHOSPHATE DEACETYLASE"/>
    <property type="match status" value="1"/>
</dbReference>
<dbReference type="GO" id="GO:0006046">
    <property type="term" value="P:N-acetylglucosamine catabolic process"/>
    <property type="evidence" value="ECO:0007669"/>
    <property type="project" value="TreeGrafter"/>
</dbReference>
<accession>A0A2S0KKV9</accession>
<evidence type="ECO:0000256" key="4">
    <source>
        <dbReference type="ARBA" id="ARBA00023277"/>
    </source>
</evidence>
<evidence type="ECO:0000313" key="10">
    <source>
        <dbReference type="EMBL" id="AVM02271.1"/>
    </source>
</evidence>
<dbReference type="OrthoDB" id="9776488at2"/>
<dbReference type="GO" id="GO:0046872">
    <property type="term" value="F:metal ion binding"/>
    <property type="evidence" value="ECO:0007669"/>
    <property type="project" value="UniProtKB-KW"/>
</dbReference>
<dbReference type="PANTHER" id="PTHR11113:SF14">
    <property type="entry name" value="N-ACETYLGLUCOSAMINE-6-PHOSPHATE DEACETYLASE"/>
    <property type="match status" value="1"/>
</dbReference>
<keyword evidence="3 5" id="KW-0378">Hydrolase</keyword>
<dbReference type="KEGG" id="git:C6V83_14270"/>
<feature type="domain" description="Amidohydrolase-related" evidence="9">
    <location>
        <begin position="47"/>
        <end position="360"/>
    </location>
</feature>
<dbReference type="GO" id="GO:0008448">
    <property type="term" value="F:N-acetylglucosamine-6-phosphate deacetylase activity"/>
    <property type="evidence" value="ECO:0007669"/>
    <property type="project" value="InterPro"/>
</dbReference>
<dbReference type="AlphaFoldDB" id="A0A2S0KKV9"/>
<evidence type="ECO:0000313" key="11">
    <source>
        <dbReference type="Proteomes" id="UP000239814"/>
    </source>
</evidence>
<dbReference type="InterPro" id="IPR006680">
    <property type="entry name" value="Amidohydro-rel"/>
</dbReference>
<keyword evidence="11" id="KW-1185">Reference proteome</keyword>
<feature type="binding site" evidence="7">
    <location>
        <position position="243"/>
    </location>
    <ligand>
        <name>substrate</name>
    </ligand>
</feature>
<dbReference type="EMBL" id="CP027433">
    <property type="protein sequence ID" value="AVM02271.1"/>
    <property type="molecule type" value="Genomic_DNA"/>
</dbReference>
<feature type="binding site" evidence="7">
    <location>
        <position position="132"/>
    </location>
    <ligand>
        <name>substrate</name>
    </ligand>
</feature>
<feature type="binding site" evidence="7">
    <location>
        <begin position="211"/>
        <end position="212"/>
    </location>
    <ligand>
        <name>substrate</name>
    </ligand>
</feature>
<evidence type="ECO:0000256" key="7">
    <source>
        <dbReference type="PIRSR" id="PIRSR038994-2"/>
    </source>
</evidence>
<proteinExistence type="inferred from homology"/>
<dbReference type="InterPro" id="IPR011059">
    <property type="entry name" value="Metal-dep_hydrolase_composite"/>
</dbReference>
<feature type="binding site" evidence="8">
    <location>
        <position position="121"/>
    </location>
    <ligand>
        <name>Zn(2+)</name>
        <dbReference type="ChEBI" id="CHEBI:29105"/>
    </ligand>
</feature>
<organism evidence="10 11">
    <name type="scientific">Gordonia iterans</name>
    <dbReference type="NCBI Taxonomy" id="1004901"/>
    <lineage>
        <taxon>Bacteria</taxon>
        <taxon>Bacillati</taxon>
        <taxon>Actinomycetota</taxon>
        <taxon>Actinomycetes</taxon>
        <taxon>Mycobacteriales</taxon>
        <taxon>Gordoniaceae</taxon>
        <taxon>Gordonia</taxon>
    </lineage>
</organism>
<name>A0A2S0KKV9_9ACTN</name>
<feature type="binding site" evidence="7">
    <location>
        <begin position="300"/>
        <end position="302"/>
    </location>
    <ligand>
        <name>substrate</name>
    </ligand>
</feature>
<evidence type="ECO:0000256" key="5">
    <source>
        <dbReference type="PIRNR" id="PIRNR038994"/>
    </source>
</evidence>
<evidence type="ECO:0000256" key="6">
    <source>
        <dbReference type="PIRSR" id="PIRSR038994-1"/>
    </source>
</evidence>
<dbReference type="Gene3D" id="2.30.40.10">
    <property type="entry name" value="Urease, subunit C, domain 1"/>
    <property type="match status" value="1"/>
</dbReference>
<protein>
    <submittedName>
        <fullName evidence="10">N-acetylglucosamine-6-phosphate deacetylase</fullName>
    </submittedName>
</protein>
<comment type="cofactor">
    <cofactor evidence="8">
        <name>a divalent metal cation</name>
        <dbReference type="ChEBI" id="CHEBI:60240"/>
    </cofactor>
    <text evidence="8">Binds 1 divalent metal cation per subunit.</text>
</comment>
<evidence type="ECO:0000256" key="2">
    <source>
        <dbReference type="ARBA" id="ARBA00022723"/>
    </source>
</evidence>